<comment type="subcellular location">
    <subcellularLocation>
        <location evidence="2">Membrane</location>
        <topology evidence="2">Single-pass membrane protein</topology>
    </subcellularLocation>
</comment>
<keyword evidence="12 16" id="KW-1133">Transmembrane helix</keyword>
<dbReference type="GO" id="GO:0016020">
    <property type="term" value="C:membrane"/>
    <property type="evidence" value="ECO:0007669"/>
    <property type="project" value="UniProtKB-SubCell"/>
</dbReference>
<dbReference type="Gene3D" id="3.30.40.10">
    <property type="entry name" value="Zinc/RING finger domain, C3HC4 (zinc finger)"/>
    <property type="match status" value="1"/>
</dbReference>
<keyword evidence="5" id="KW-0808">Transferase</keyword>
<dbReference type="PANTHER" id="PTHR46279">
    <property type="entry name" value="RING/U-BOX SUPERFAMILY PROTEIN"/>
    <property type="match status" value="1"/>
</dbReference>
<evidence type="ECO:0000256" key="4">
    <source>
        <dbReference type="ARBA" id="ARBA00012483"/>
    </source>
</evidence>
<name>A0ABD1I1L3_SALDI</name>
<comment type="caution">
    <text evidence="19">The sequence shown here is derived from an EMBL/GenBank/DDBJ whole genome shotgun (WGS) entry which is preliminary data.</text>
</comment>
<evidence type="ECO:0000256" key="2">
    <source>
        <dbReference type="ARBA" id="ARBA00004167"/>
    </source>
</evidence>
<dbReference type="GO" id="GO:0061630">
    <property type="term" value="F:ubiquitin protein ligase activity"/>
    <property type="evidence" value="ECO:0007669"/>
    <property type="project" value="UniProtKB-EC"/>
</dbReference>
<evidence type="ECO:0000256" key="10">
    <source>
        <dbReference type="ARBA" id="ARBA00022786"/>
    </source>
</evidence>
<keyword evidence="6 16" id="KW-0812">Transmembrane</keyword>
<feature type="signal peptide" evidence="17">
    <location>
        <begin position="1"/>
        <end position="19"/>
    </location>
</feature>
<evidence type="ECO:0000256" key="17">
    <source>
        <dbReference type="SAM" id="SignalP"/>
    </source>
</evidence>
<evidence type="ECO:0000256" key="13">
    <source>
        <dbReference type="ARBA" id="ARBA00023136"/>
    </source>
</evidence>
<keyword evidence="9 15" id="KW-0863">Zinc-finger</keyword>
<feature type="chain" id="PRO_5044800616" description="RING-type E3 ubiquitin transferase" evidence="17">
    <location>
        <begin position="20"/>
        <end position="367"/>
    </location>
</feature>
<dbReference type="Pfam" id="PF13947">
    <property type="entry name" value="GUB_WAK_bind"/>
    <property type="match status" value="1"/>
</dbReference>
<organism evidence="19 20">
    <name type="scientific">Salvia divinorum</name>
    <name type="common">Maria pastora</name>
    <name type="synonym">Diviner's sage</name>
    <dbReference type="NCBI Taxonomy" id="28513"/>
    <lineage>
        <taxon>Eukaryota</taxon>
        <taxon>Viridiplantae</taxon>
        <taxon>Streptophyta</taxon>
        <taxon>Embryophyta</taxon>
        <taxon>Tracheophyta</taxon>
        <taxon>Spermatophyta</taxon>
        <taxon>Magnoliopsida</taxon>
        <taxon>eudicotyledons</taxon>
        <taxon>Gunneridae</taxon>
        <taxon>Pentapetalae</taxon>
        <taxon>asterids</taxon>
        <taxon>lamiids</taxon>
        <taxon>Lamiales</taxon>
        <taxon>Lamiaceae</taxon>
        <taxon>Nepetoideae</taxon>
        <taxon>Mentheae</taxon>
        <taxon>Salviinae</taxon>
        <taxon>Salvia</taxon>
        <taxon>Salvia subgen. Calosphace</taxon>
    </lineage>
</organism>
<comment type="similarity">
    <text evidence="14">Belongs to the RING-type zinc finger family. ATL subfamily.</text>
</comment>
<keyword evidence="13 16" id="KW-0472">Membrane</keyword>
<dbReference type="EMBL" id="JBEAFC010000003">
    <property type="protein sequence ID" value="KAL1561914.1"/>
    <property type="molecule type" value="Genomic_DNA"/>
</dbReference>
<dbReference type="AlphaFoldDB" id="A0ABD1I1L3"/>
<evidence type="ECO:0000256" key="12">
    <source>
        <dbReference type="ARBA" id="ARBA00022989"/>
    </source>
</evidence>
<dbReference type="EC" id="2.3.2.27" evidence="4"/>
<feature type="transmembrane region" description="Helical" evidence="16">
    <location>
        <begin position="240"/>
        <end position="262"/>
    </location>
</feature>
<gene>
    <name evidence="19" type="ORF">AAHA92_04554</name>
</gene>
<evidence type="ECO:0000256" key="11">
    <source>
        <dbReference type="ARBA" id="ARBA00022833"/>
    </source>
</evidence>
<dbReference type="InterPro" id="IPR046948">
    <property type="entry name" value="ATL20-22-like"/>
</dbReference>
<dbReference type="InterPro" id="IPR001841">
    <property type="entry name" value="Znf_RING"/>
</dbReference>
<proteinExistence type="inferred from homology"/>
<dbReference type="Pfam" id="PF13639">
    <property type="entry name" value="zf-RING_2"/>
    <property type="match status" value="1"/>
</dbReference>
<dbReference type="CDD" id="cd16461">
    <property type="entry name" value="RING-H2_EL5-like"/>
    <property type="match status" value="1"/>
</dbReference>
<reference evidence="19 20" key="1">
    <citation type="submission" date="2024-06" db="EMBL/GenBank/DDBJ databases">
        <title>A chromosome level genome sequence of Diviner's sage (Salvia divinorum).</title>
        <authorList>
            <person name="Ford S.A."/>
            <person name="Ro D.-K."/>
            <person name="Ness R.W."/>
            <person name="Phillips M.A."/>
        </authorList>
    </citation>
    <scope>NUCLEOTIDE SEQUENCE [LARGE SCALE GENOMIC DNA]</scope>
    <source>
        <strain evidence="19">SAF-2024a</strain>
        <tissue evidence="19">Leaf</tissue>
    </source>
</reference>
<evidence type="ECO:0000259" key="18">
    <source>
        <dbReference type="PROSITE" id="PS50089"/>
    </source>
</evidence>
<evidence type="ECO:0000256" key="8">
    <source>
        <dbReference type="ARBA" id="ARBA00022729"/>
    </source>
</evidence>
<comment type="pathway">
    <text evidence="3">Protein modification; protein ubiquitination.</text>
</comment>
<dbReference type="Proteomes" id="UP001567538">
    <property type="component" value="Unassembled WGS sequence"/>
</dbReference>
<evidence type="ECO:0000256" key="9">
    <source>
        <dbReference type="ARBA" id="ARBA00022771"/>
    </source>
</evidence>
<evidence type="ECO:0000256" key="1">
    <source>
        <dbReference type="ARBA" id="ARBA00000900"/>
    </source>
</evidence>
<evidence type="ECO:0000256" key="14">
    <source>
        <dbReference type="ARBA" id="ARBA00024209"/>
    </source>
</evidence>
<keyword evidence="11" id="KW-0862">Zinc</keyword>
<dbReference type="GO" id="GO:0008270">
    <property type="term" value="F:zinc ion binding"/>
    <property type="evidence" value="ECO:0007669"/>
    <property type="project" value="UniProtKB-KW"/>
</dbReference>
<evidence type="ECO:0000256" key="5">
    <source>
        <dbReference type="ARBA" id="ARBA00022679"/>
    </source>
</evidence>
<comment type="catalytic activity">
    <reaction evidence="1">
        <text>S-ubiquitinyl-[E2 ubiquitin-conjugating enzyme]-L-cysteine + [acceptor protein]-L-lysine = [E2 ubiquitin-conjugating enzyme]-L-cysteine + N(6)-ubiquitinyl-[acceptor protein]-L-lysine.</text>
        <dbReference type="EC" id="2.3.2.27"/>
    </reaction>
</comment>
<dbReference type="InterPro" id="IPR013083">
    <property type="entry name" value="Znf_RING/FYVE/PHD"/>
</dbReference>
<evidence type="ECO:0000256" key="15">
    <source>
        <dbReference type="PROSITE-ProRule" id="PRU00175"/>
    </source>
</evidence>
<keyword evidence="10" id="KW-0833">Ubl conjugation pathway</keyword>
<evidence type="ECO:0000256" key="7">
    <source>
        <dbReference type="ARBA" id="ARBA00022723"/>
    </source>
</evidence>
<protein>
    <recommendedName>
        <fullName evidence="4">RING-type E3 ubiquitin transferase</fullName>
        <ecNumber evidence="4">2.3.2.27</ecNumber>
    </recommendedName>
</protein>
<accession>A0ABD1I1L3</accession>
<dbReference type="PROSITE" id="PS50089">
    <property type="entry name" value="ZF_RING_2"/>
    <property type="match status" value="1"/>
</dbReference>
<sequence>MELLKLILFLTTSSLLSHAEKNLCPPQYCGANPLPIRFPFMLQREQRQQPENCTGFPGLSFTCSVVDGGRDVPLLHLPHSGSFSVRRIDYLMQEIHLYDPAGCLPRRLVSLNLTSSPFAAARTEEITFLSCPRGGAGLAEVGCLGNATSAVVAAPAGRLAGAMGACGTMFTVPIAVPWDGGGGDWVSEDLRLTWSFPECQGCEVDGGVCGFGRNRNGVVGEIMCSSDHGRGKGLEVFKTIALSIVIPVIICSICISCFVCIVEWRAVRTRAAMVAAPSPQPPATAVGLDDSTIESYEKVVLGESKRLPGPNGATCPICLVEYCAKDILRCIPECQHCFHSECVDEWLRLNSSCPLCRNSPSNCLEDE</sequence>
<keyword evidence="20" id="KW-1185">Reference proteome</keyword>
<evidence type="ECO:0000256" key="3">
    <source>
        <dbReference type="ARBA" id="ARBA00004906"/>
    </source>
</evidence>
<keyword evidence="8 17" id="KW-0732">Signal</keyword>
<dbReference type="PANTHER" id="PTHR46279:SF2">
    <property type="entry name" value="RING-H2 FINGER PROTEIN ATL21A-RELATED"/>
    <property type="match status" value="1"/>
</dbReference>
<dbReference type="SUPFAM" id="SSF57850">
    <property type="entry name" value="RING/U-box"/>
    <property type="match status" value="1"/>
</dbReference>
<keyword evidence="7" id="KW-0479">Metal-binding</keyword>
<evidence type="ECO:0000256" key="6">
    <source>
        <dbReference type="ARBA" id="ARBA00022692"/>
    </source>
</evidence>
<feature type="domain" description="RING-type" evidence="18">
    <location>
        <begin position="315"/>
        <end position="357"/>
    </location>
</feature>
<dbReference type="InterPro" id="IPR025287">
    <property type="entry name" value="WAK_GUB"/>
</dbReference>
<evidence type="ECO:0000256" key="16">
    <source>
        <dbReference type="SAM" id="Phobius"/>
    </source>
</evidence>
<evidence type="ECO:0000313" key="19">
    <source>
        <dbReference type="EMBL" id="KAL1561914.1"/>
    </source>
</evidence>
<evidence type="ECO:0000313" key="20">
    <source>
        <dbReference type="Proteomes" id="UP001567538"/>
    </source>
</evidence>